<evidence type="ECO:0000313" key="10">
    <source>
        <dbReference type="EMBL" id="KLU20690.1"/>
    </source>
</evidence>
<evidence type="ECO:0000256" key="3">
    <source>
        <dbReference type="ARBA" id="ARBA00022714"/>
    </source>
</evidence>
<evidence type="ECO:0000256" key="8">
    <source>
        <dbReference type="ARBA" id="ARBA00023027"/>
    </source>
</evidence>
<accession>A0A0J1CJ16</accession>
<dbReference type="AlphaFoldDB" id="A0A0J1CJ16"/>
<dbReference type="Pfam" id="PF00355">
    <property type="entry name" value="Rieske"/>
    <property type="match status" value="1"/>
</dbReference>
<name>A0A0J1CJ16_9BURK</name>
<comment type="cofactor">
    <cofactor evidence="1">
        <name>Fe cation</name>
        <dbReference type="ChEBI" id="CHEBI:24875"/>
    </cofactor>
</comment>
<evidence type="ECO:0000256" key="7">
    <source>
        <dbReference type="ARBA" id="ARBA00023014"/>
    </source>
</evidence>
<dbReference type="InterPro" id="IPR015881">
    <property type="entry name" value="ARHD_Rieske_2Fe_2S"/>
</dbReference>
<dbReference type="PROSITE" id="PS00570">
    <property type="entry name" value="RING_HYDROXYL_ALPHA"/>
    <property type="match status" value="1"/>
</dbReference>
<protein>
    <submittedName>
        <fullName evidence="10">(2Fe-2S)-binding protein</fullName>
    </submittedName>
</protein>
<keyword evidence="4" id="KW-0479">Metal-binding</keyword>
<evidence type="ECO:0000256" key="4">
    <source>
        <dbReference type="ARBA" id="ARBA00022723"/>
    </source>
</evidence>
<dbReference type="SUPFAM" id="SSF50022">
    <property type="entry name" value="ISP domain"/>
    <property type="match status" value="1"/>
</dbReference>
<dbReference type="PANTHER" id="PTHR43756">
    <property type="entry name" value="CHOLINE MONOOXYGENASE, CHLOROPLASTIC"/>
    <property type="match status" value="1"/>
</dbReference>
<dbReference type="PANTHER" id="PTHR43756:SF5">
    <property type="entry name" value="CHOLINE MONOOXYGENASE, CHLOROPLASTIC"/>
    <property type="match status" value="1"/>
</dbReference>
<dbReference type="EMBL" id="AEJF01000245">
    <property type="protein sequence ID" value="KLU20690.1"/>
    <property type="molecule type" value="Genomic_DNA"/>
</dbReference>
<evidence type="ECO:0000256" key="1">
    <source>
        <dbReference type="ARBA" id="ARBA00001962"/>
    </source>
</evidence>
<dbReference type="InterPro" id="IPR015879">
    <property type="entry name" value="Ring_hydroxy_dOase_asu_C_dom"/>
</dbReference>
<gene>
    <name evidence="10" type="ORF">EOS_39955</name>
</gene>
<evidence type="ECO:0000256" key="6">
    <source>
        <dbReference type="ARBA" id="ARBA00023004"/>
    </source>
</evidence>
<proteinExistence type="inferred from homology"/>
<comment type="similarity">
    <text evidence="2">Belongs to the bacterial ring-hydroxylating dioxygenase alpha subunit family.</text>
</comment>
<dbReference type="OrthoDB" id="9790995at2"/>
<dbReference type="Pfam" id="PF00848">
    <property type="entry name" value="Ring_hydroxyl_A"/>
    <property type="match status" value="1"/>
</dbReference>
<dbReference type="InterPro" id="IPR036922">
    <property type="entry name" value="Rieske_2Fe-2S_sf"/>
</dbReference>
<dbReference type="GO" id="GO:0005506">
    <property type="term" value="F:iron ion binding"/>
    <property type="evidence" value="ECO:0007669"/>
    <property type="project" value="InterPro"/>
</dbReference>
<keyword evidence="6" id="KW-0408">Iron</keyword>
<dbReference type="PROSITE" id="PS51296">
    <property type="entry name" value="RIESKE"/>
    <property type="match status" value="1"/>
</dbReference>
<evidence type="ECO:0000259" key="9">
    <source>
        <dbReference type="PROSITE" id="PS51296"/>
    </source>
</evidence>
<keyword evidence="3" id="KW-0001">2Fe-2S</keyword>
<sequence>MNFQRNIAFDDVFFDALDRSALPVGQAQTLPPQCYTDPQFFEFEKEALFNHEWLCVGREDWIRNIGDYFTTAIIGEPIVITRNARREIKAMSAVCQHRAMVVAEGFGNARALLCPYHHWAYSLDGELIAAPAMDATEGFDKKDFCLPTMQVECWQGFIFINFDASAAPLAPRLSALDPVLANFDLANAEGPRPGKPFHFQWNWKVMFENNNDGYHANRLHHGPLHDFVPSSLASFPELPPNTAGYYRFNGTTHADAAFNPTQKALFPIFPKLTLEERNRMLFANLPPTLSLVVSVDSVIFMILRADTAGSHFVDQGTLYAPGAMKDTLFEKRVEMSMSAVADIIAQDLHVDAMVQVGLQSRYATRGRYSWQERAQQELNAWLVPRYKSARARMAASAATARGKLASIDVVVTS</sequence>
<comment type="caution">
    <text evidence="10">The sequence shown here is derived from an EMBL/GenBank/DDBJ whole genome shotgun (WGS) entry which is preliminary data.</text>
</comment>
<reference evidence="10 11" key="1">
    <citation type="journal article" date="2015" name="Genome Announc.">
        <title>Draft Genome Sequence of Burkholderia sp. Strain PML1(12), an Ectomycorrhizosphere-Inhabiting Bacterium with Effective Mineral-Weathering Ability.</title>
        <authorList>
            <person name="Uroz S."/>
            <person name="Oger P."/>
        </authorList>
    </citation>
    <scope>NUCLEOTIDE SEQUENCE [LARGE SCALE GENOMIC DNA]</scope>
    <source>
        <strain evidence="11">PML1(12)</strain>
    </source>
</reference>
<dbReference type="InterPro" id="IPR017941">
    <property type="entry name" value="Rieske_2Fe-2S"/>
</dbReference>
<dbReference type="PRINTS" id="PR00090">
    <property type="entry name" value="RNGDIOXGNASE"/>
</dbReference>
<keyword evidence="5" id="KW-0560">Oxidoreductase</keyword>
<dbReference type="Gene3D" id="2.102.10.10">
    <property type="entry name" value="Rieske [2Fe-2S] iron-sulphur domain"/>
    <property type="match status" value="1"/>
</dbReference>
<dbReference type="Proteomes" id="UP000035963">
    <property type="component" value="Unassembled WGS sequence"/>
</dbReference>
<dbReference type="InterPro" id="IPR001663">
    <property type="entry name" value="Rng_hydr_dOase-A"/>
</dbReference>
<evidence type="ECO:0000256" key="2">
    <source>
        <dbReference type="ARBA" id="ARBA00008751"/>
    </source>
</evidence>
<feature type="domain" description="Rieske" evidence="9">
    <location>
        <begin position="53"/>
        <end position="160"/>
    </location>
</feature>
<keyword evidence="8" id="KW-0520">NAD</keyword>
<evidence type="ECO:0000256" key="5">
    <source>
        <dbReference type="ARBA" id="ARBA00023002"/>
    </source>
</evidence>
<organism evidence="10 11">
    <name type="scientific">Caballeronia mineralivorans PML1(12)</name>
    <dbReference type="NCBI Taxonomy" id="908627"/>
    <lineage>
        <taxon>Bacteria</taxon>
        <taxon>Pseudomonadati</taxon>
        <taxon>Pseudomonadota</taxon>
        <taxon>Betaproteobacteria</taxon>
        <taxon>Burkholderiales</taxon>
        <taxon>Burkholderiaceae</taxon>
        <taxon>Caballeronia</taxon>
    </lineage>
</organism>
<dbReference type="SUPFAM" id="SSF55961">
    <property type="entry name" value="Bet v1-like"/>
    <property type="match status" value="1"/>
</dbReference>
<dbReference type="PATRIC" id="fig|908627.4.peg.8945"/>
<dbReference type="GO" id="GO:0016491">
    <property type="term" value="F:oxidoreductase activity"/>
    <property type="evidence" value="ECO:0007669"/>
    <property type="project" value="UniProtKB-KW"/>
</dbReference>
<dbReference type="GO" id="GO:0051537">
    <property type="term" value="F:2 iron, 2 sulfur cluster binding"/>
    <property type="evidence" value="ECO:0007669"/>
    <property type="project" value="UniProtKB-KW"/>
</dbReference>
<dbReference type="CDD" id="cd03469">
    <property type="entry name" value="Rieske_RO_Alpha_N"/>
    <property type="match status" value="1"/>
</dbReference>
<keyword evidence="11" id="KW-1185">Reference proteome</keyword>
<keyword evidence="7" id="KW-0411">Iron-sulfur</keyword>
<dbReference type="RefSeq" id="WP_047897760.1">
    <property type="nucleotide sequence ID" value="NZ_AEJF01000245.1"/>
</dbReference>
<dbReference type="Gene3D" id="3.90.380.10">
    <property type="entry name" value="Naphthalene 1,2-dioxygenase Alpha Subunit, Chain A, domain 1"/>
    <property type="match status" value="1"/>
</dbReference>
<evidence type="ECO:0000313" key="11">
    <source>
        <dbReference type="Proteomes" id="UP000035963"/>
    </source>
</evidence>